<feature type="region of interest" description="Disordered" evidence="1">
    <location>
        <begin position="1"/>
        <end position="28"/>
    </location>
</feature>
<gene>
    <name evidence="2" type="ORF">B0H16DRAFT_1830828</name>
</gene>
<dbReference type="Proteomes" id="UP001215598">
    <property type="component" value="Unassembled WGS sequence"/>
</dbReference>
<protein>
    <recommendedName>
        <fullName evidence="4">F-box domain-containing protein</fullName>
    </recommendedName>
</protein>
<evidence type="ECO:0000313" key="2">
    <source>
        <dbReference type="EMBL" id="KAJ7755200.1"/>
    </source>
</evidence>
<evidence type="ECO:0000313" key="3">
    <source>
        <dbReference type="Proteomes" id="UP001215598"/>
    </source>
</evidence>
<evidence type="ECO:0008006" key="4">
    <source>
        <dbReference type="Google" id="ProtNLM"/>
    </source>
</evidence>
<organism evidence="2 3">
    <name type="scientific">Mycena metata</name>
    <dbReference type="NCBI Taxonomy" id="1033252"/>
    <lineage>
        <taxon>Eukaryota</taxon>
        <taxon>Fungi</taxon>
        <taxon>Dikarya</taxon>
        <taxon>Basidiomycota</taxon>
        <taxon>Agaricomycotina</taxon>
        <taxon>Agaricomycetes</taxon>
        <taxon>Agaricomycetidae</taxon>
        <taxon>Agaricales</taxon>
        <taxon>Marasmiineae</taxon>
        <taxon>Mycenaceae</taxon>
        <taxon>Mycena</taxon>
    </lineage>
</organism>
<dbReference type="EMBL" id="JARKIB010000050">
    <property type="protein sequence ID" value="KAJ7755200.1"/>
    <property type="molecule type" value="Genomic_DNA"/>
</dbReference>
<name>A0AAD7J1S3_9AGAR</name>
<proteinExistence type="predicted"/>
<sequence length="534" mass="59962">MMPSSQCGTDSADPLAKTPLGFEFPPPGTRHHTLLNSNEVPLDAELDMVKSVVLKADVDLAGLDDMISKTNAGLGDEMRQLVEQRASLSSYRARHQAILSPLRRAPPEILGEIFFWTLPSPTPRQWRDHDFTTTKSPWILTHVSCYWRAVAISSPALWSLLPISFITYNTPSYPLDMIETHLARSHKLKIHFYGNEETESLPQVQIFQCLARHAFRWEELSLRMTSALVPLLADVRDRLLALRRLSLEWDVPDSETVVDSIDSFQSVPSLVDATVYNMDRYVSIPFPCNQLTRYQLDAPWRVHADLLSVSPNLVQAGVTVSFDEEPWPPVGETIQLRRLRQLYLSHSSILEYLALPVLDELTIEVVEGPHGLQPLARSIKRSSSPLRNLYFIGCPDAPSICILLQELPSITALGFIIDDSCTEEQVRDVIENFTVSESAVVASQLRSLSFGVHTDELYFSFNYSAYVLMVKSRWESRSCALTSTTLLAGGEESIDATTLDGLNALRAEGLDMTLLHGKDATEAIYLWTFEPTWT</sequence>
<evidence type="ECO:0000256" key="1">
    <source>
        <dbReference type="SAM" id="MobiDB-lite"/>
    </source>
</evidence>
<accession>A0AAD7J1S3</accession>
<comment type="caution">
    <text evidence="2">The sequence shown here is derived from an EMBL/GenBank/DDBJ whole genome shotgun (WGS) entry which is preliminary data.</text>
</comment>
<reference evidence="2" key="1">
    <citation type="submission" date="2023-03" db="EMBL/GenBank/DDBJ databases">
        <title>Massive genome expansion in bonnet fungi (Mycena s.s.) driven by repeated elements and novel gene families across ecological guilds.</title>
        <authorList>
            <consortium name="Lawrence Berkeley National Laboratory"/>
            <person name="Harder C.B."/>
            <person name="Miyauchi S."/>
            <person name="Viragh M."/>
            <person name="Kuo A."/>
            <person name="Thoen E."/>
            <person name="Andreopoulos B."/>
            <person name="Lu D."/>
            <person name="Skrede I."/>
            <person name="Drula E."/>
            <person name="Henrissat B."/>
            <person name="Morin E."/>
            <person name="Kohler A."/>
            <person name="Barry K."/>
            <person name="LaButti K."/>
            <person name="Morin E."/>
            <person name="Salamov A."/>
            <person name="Lipzen A."/>
            <person name="Mereny Z."/>
            <person name="Hegedus B."/>
            <person name="Baldrian P."/>
            <person name="Stursova M."/>
            <person name="Weitz H."/>
            <person name="Taylor A."/>
            <person name="Grigoriev I.V."/>
            <person name="Nagy L.G."/>
            <person name="Martin F."/>
            <person name="Kauserud H."/>
        </authorList>
    </citation>
    <scope>NUCLEOTIDE SEQUENCE</scope>
    <source>
        <strain evidence="2">CBHHK182m</strain>
    </source>
</reference>
<dbReference type="AlphaFoldDB" id="A0AAD7J1S3"/>
<keyword evidence="3" id="KW-1185">Reference proteome</keyword>